<feature type="compositionally biased region" description="Basic and acidic residues" evidence="2">
    <location>
        <begin position="82"/>
        <end position="96"/>
    </location>
</feature>
<keyword evidence="1" id="KW-0175">Coiled coil</keyword>
<evidence type="ECO:0000313" key="4">
    <source>
        <dbReference type="Proteomes" id="UP000237271"/>
    </source>
</evidence>
<proteinExistence type="predicted"/>
<dbReference type="EMBL" id="NCKW01000968">
    <property type="protein sequence ID" value="POM79834.1"/>
    <property type="molecule type" value="Genomic_DNA"/>
</dbReference>
<comment type="caution">
    <text evidence="3">The sequence shown here is derived from an EMBL/GenBank/DDBJ whole genome shotgun (WGS) entry which is preliminary data.</text>
</comment>
<feature type="region of interest" description="Disordered" evidence="2">
    <location>
        <begin position="151"/>
        <end position="204"/>
    </location>
</feature>
<organism evidence="3 4">
    <name type="scientific">Phytophthora palmivora</name>
    <dbReference type="NCBI Taxonomy" id="4796"/>
    <lineage>
        <taxon>Eukaryota</taxon>
        <taxon>Sar</taxon>
        <taxon>Stramenopiles</taxon>
        <taxon>Oomycota</taxon>
        <taxon>Peronosporomycetes</taxon>
        <taxon>Peronosporales</taxon>
        <taxon>Peronosporaceae</taxon>
        <taxon>Phytophthora</taxon>
    </lineage>
</organism>
<dbReference type="OrthoDB" id="73448at2759"/>
<feature type="coiled-coil region" evidence="1">
    <location>
        <begin position="257"/>
        <end position="305"/>
    </location>
</feature>
<name>A0A2P4YPW7_9STRA</name>
<evidence type="ECO:0000256" key="2">
    <source>
        <dbReference type="SAM" id="MobiDB-lite"/>
    </source>
</evidence>
<feature type="compositionally biased region" description="Polar residues" evidence="2">
    <location>
        <begin position="7"/>
        <end position="20"/>
    </location>
</feature>
<feature type="compositionally biased region" description="Low complexity" evidence="2">
    <location>
        <begin position="153"/>
        <end position="166"/>
    </location>
</feature>
<gene>
    <name evidence="3" type="ORF">PHPALM_2403</name>
</gene>
<accession>A0A2P4YPW7</accession>
<reference evidence="3 4" key="1">
    <citation type="journal article" date="2017" name="Genome Biol. Evol.">
        <title>Phytophthora megakarya and P. palmivora, closely related causal agents of cacao black pod rot, underwent increases in genome sizes and gene numbers by different mechanisms.</title>
        <authorList>
            <person name="Ali S.S."/>
            <person name="Shao J."/>
            <person name="Lary D.J."/>
            <person name="Kronmiller B."/>
            <person name="Shen D."/>
            <person name="Strem M.D."/>
            <person name="Amoako-Attah I."/>
            <person name="Akrofi A.Y."/>
            <person name="Begoude B.A."/>
            <person name="Ten Hoopen G.M."/>
            <person name="Coulibaly K."/>
            <person name="Kebe B.I."/>
            <person name="Melnick R.L."/>
            <person name="Guiltinan M.J."/>
            <person name="Tyler B.M."/>
            <person name="Meinhardt L.W."/>
            <person name="Bailey B.A."/>
        </authorList>
    </citation>
    <scope>NUCLEOTIDE SEQUENCE [LARGE SCALE GENOMIC DNA]</scope>
    <source>
        <strain evidence="4">sbr112.9</strain>
    </source>
</reference>
<protein>
    <submittedName>
        <fullName evidence="3">Uncharacterized protein</fullName>
    </submittedName>
</protein>
<evidence type="ECO:0000313" key="3">
    <source>
        <dbReference type="EMBL" id="POM79834.1"/>
    </source>
</evidence>
<sequence length="382" mass="41851">MEKKSKSFTYSRPKNDSNAASSPPPPPSPRAHTFGYSGTHVVANAVGRRGWRPEPGGGRHDSPLFSRHRKLPSAIESNESEATVKHNDPQETKATKPDGTPVPPLALTPAINTRILSVQPPRTPQGRATYTTFDGDGGLSAAQRVRMELTTHSGSRAGSGARANSSEDISASNSAAYDEKNGPRSCPSTFNDGHKVRTELSPGTRRHVRSGELIVSKLLPTRDSVNSLLTYLHELQISEASLRKQLMSTKRHTEEGLFESLSKLNELQHTMQEVERDRRQAQQRLEEKDKRIRELAAKLERAEARSTRSPSNDGLPSIADEQRLVSILPASACLLPLFPYRCGPYEVAGHASPESFHVATLAFACVLQAVCNLSRMSLVNLR</sequence>
<keyword evidence="4" id="KW-1185">Reference proteome</keyword>
<feature type="region of interest" description="Disordered" evidence="2">
    <location>
        <begin position="1"/>
        <end position="104"/>
    </location>
</feature>
<dbReference type="AlphaFoldDB" id="A0A2P4YPW7"/>
<evidence type="ECO:0000256" key="1">
    <source>
        <dbReference type="SAM" id="Coils"/>
    </source>
</evidence>
<dbReference type="Proteomes" id="UP000237271">
    <property type="component" value="Unassembled WGS sequence"/>
</dbReference>